<accession>A0A1I6H7M5</accession>
<dbReference type="RefSeq" id="WP_092857285.1">
    <property type="nucleotide sequence ID" value="NZ_FOYU01000002.1"/>
</dbReference>
<name>A0A1I6H7M5_9GAMM</name>
<feature type="domain" description="HTH cro/C1-type" evidence="4">
    <location>
        <begin position="14"/>
        <end position="68"/>
    </location>
</feature>
<dbReference type="EMBL" id="FOYU01000002">
    <property type="protein sequence ID" value="SFR50368.1"/>
    <property type="molecule type" value="Genomic_DNA"/>
</dbReference>
<dbReference type="PANTHER" id="PTHR46797:SF23">
    <property type="entry name" value="HTH-TYPE TRANSCRIPTIONAL REGULATOR SUTR"/>
    <property type="match status" value="1"/>
</dbReference>
<keyword evidence="6" id="KW-1185">Reference proteome</keyword>
<evidence type="ECO:0000259" key="4">
    <source>
        <dbReference type="PROSITE" id="PS50943"/>
    </source>
</evidence>
<dbReference type="GO" id="GO:0003700">
    <property type="term" value="F:DNA-binding transcription factor activity"/>
    <property type="evidence" value="ECO:0007669"/>
    <property type="project" value="TreeGrafter"/>
</dbReference>
<dbReference type="GO" id="GO:0003677">
    <property type="term" value="F:DNA binding"/>
    <property type="evidence" value="ECO:0007669"/>
    <property type="project" value="UniProtKB-KW"/>
</dbReference>
<dbReference type="InterPro" id="IPR010982">
    <property type="entry name" value="Lambda_DNA-bd_dom_sf"/>
</dbReference>
<evidence type="ECO:0000256" key="2">
    <source>
        <dbReference type="ARBA" id="ARBA00023125"/>
    </source>
</evidence>
<dbReference type="GO" id="GO:0005829">
    <property type="term" value="C:cytosol"/>
    <property type="evidence" value="ECO:0007669"/>
    <property type="project" value="TreeGrafter"/>
</dbReference>
<dbReference type="SMART" id="SM00530">
    <property type="entry name" value="HTH_XRE"/>
    <property type="match status" value="1"/>
</dbReference>
<evidence type="ECO:0000313" key="6">
    <source>
        <dbReference type="Proteomes" id="UP000199424"/>
    </source>
</evidence>
<keyword evidence="1" id="KW-0805">Transcription regulation</keyword>
<reference evidence="6" key="1">
    <citation type="submission" date="2016-10" db="EMBL/GenBank/DDBJ databases">
        <authorList>
            <person name="Varghese N."/>
            <person name="Submissions S."/>
        </authorList>
    </citation>
    <scope>NUCLEOTIDE SEQUENCE [LARGE SCALE GENOMIC DNA]</scope>
    <source>
        <strain evidence="6">CGMCC 1.7285</strain>
    </source>
</reference>
<dbReference type="SUPFAM" id="SSF47413">
    <property type="entry name" value="lambda repressor-like DNA-binding domains"/>
    <property type="match status" value="1"/>
</dbReference>
<dbReference type="InterPro" id="IPR050807">
    <property type="entry name" value="TransReg_Diox_bact_type"/>
</dbReference>
<dbReference type="AlphaFoldDB" id="A0A1I6H7M5"/>
<proteinExistence type="predicted"/>
<dbReference type="Pfam" id="PF01381">
    <property type="entry name" value="HTH_3"/>
    <property type="match status" value="1"/>
</dbReference>
<organism evidence="5 6">
    <name type="scientific">Pseudidiomarina maritima</name>
    <dbReference type="NCBI Taxonomy" id="519453"/>
    <lineage>
        <taxon>Bacteria</taxon>
        <taxon>Pseudomonadati</taxon>
        <taxon>Pseudomonadota</taxon>
        <taxon>Gammaproteobacteria</taxon>
        <taxon>Alteromonadales</taxon>
        <taxon>Idiomarinaceae</taxon>
        <taxon>Pseudidiomarina</taxon>
    </lineage>
</organism>
<keyword evidence="2 5" id="KW-0238">DNA-binding</keyword>
<evidence type="ECO:0000313" key="5">
    <source>
        <dbReference type="EMBL" id="SFR50368.1"/>
    </source>
</evidence>
<sequence length="87" mass="10107">MDSEKVLEAFGANLRRIRETRKISQEKLGEIANIDRTYVSSAERGKRNVSLINIIKFANALEVNPSALLDFQWEEMDEIPRYHKTKI</sequence>
<dbReference type="Gene3D" id="1.10.260.40">
    <property type="entry name" value="lambda repressor-like DNA-binding domains"/>
    <property type="match status" value="1"/>
</dbReference>
<keyword evidence="3" id="KW-0804">Transcription</keyword>
<evidence type="ECO:0000256" key="1">
    <source>
        <dbReference type="ARBA" id="ARBA00023015"/>
    </source>
</evidence>
<dbReference type="InterPro" id="IPR001387">
    <property type="entry name" value="Cro/C1-type_HTH"/>
</dbReference>
<evidence type="ECO:0000256" key="3">
    <source>
        <dbReference type="ARBA" id="ARBA00023163"/>
    </source>
</evidence>
<protein>
    <submittedName>
        <fullName evidence="5">DNA-binding transcriptional regulator, XRE-family HTH domain</fullName>
    </submittedName>
</protein>
<gene>
    <name evidence="5" type="ORF">SAMN04488070_1561</name>
</gene>
<dbReference type="Proteomes" id="UP000199424">
    <property type="component" value="Unassembled WGS sequence"/>
</dbReference>
<dbReference type="CDD" id="cd00093">
    <property type="entry name" value="HTH_XRE"/>
    <property type="match status" value="1"/>
</dbReference>
<dbReference type="PROSITE" id="PS50943">
    <property type="entry name" value="HTH_CROC1"/>
    <property type="match status" value="1"/>
</dbReference>
<dbReference type="PANTHER" id="PTHR46797">
    <property type="entry name" value="HTH-TYPE TRANSCRIPTIONAL REGULATOR"/>
    <property type="match status" value="1"/>
</dbReference>